<dbReference type="EMBL" id="CAXITT010000195">
    <property type="protein sequence ID" value="CAL1535236.1"/>
    <property type="molecule type" value="Genomic_DNA"/>
</dbReference>
<name>A0AAV2HSZ1_LYMST</name>
<dbReference type="AlphaFoldDB" id="A0AAV2HSZ1"/>
<evidence type="ECO:0000313" key="2">
    <source>
        <dbReference type="Proteomes" id="UP001497497"/>
    </source>
</evidence>
<keyword evidence="2" id="KW-1185">Reference proteome</keyword>
<sequence>RNYVKYASKNYQEKIKIMSSHKMYRGHDRNKRHEVAQESQQLRRDVENLENALMLHYRYQSETENSVRGMIRNEIAGSRWEHGGEGKLTTYRSNKDLIQQDAGHLRAGQGKKIR</sequence>
<gene>
    <name evidence="1" type="ORF">GSLYS_00009196001</name>
</gene>
<accession>A0AAV2HSZ1</accession>
<feature type="non-terminal residue" evidence="1">
    <location>
        <position position="1"/>
    </location>
</feature>
<dbReference type="Proteomes" id="UP001497497">
    <property type="component" value="Unassembled WGS sequence"/>
</dbReference>
<evidence type="ECO:0000313" key="1">
    <source>
        <dbReference type="EMBL" id="CAL1535236.1"/>
    </source>
</evidence>
<protein>
    <submittedName>
        <fullName evidence="1">Uncharacterized protein</fullName>
    </submittedName>
</protein>
<organism evidence="1 2">
    <name type="scientific">Lymnaea stagnalis</name>
    <name type="common">Great pond snail</name>
    <name type="synonym">Helix stagnalis</name>
    <dbReference type="NCBI Taxonomy" id="6523"/>
    <lineage>
        <taxon>Eukaryota</taxon>
        <taxon>Metazoa</taxon>
        <taxon>Spiralia</taxon>
        <taxon>Lophotrochozoa</taxon>
        <taxon>Mollusca</taxon>
        <taxon>Gastropoda</taxon>
        <taxon>Heterobranchia</taxon>
        <taxon>Euthyneura</taxon>
        <taxon>Panpulmonata</taxon>
        <taxon>Hygrophila</taxon>
        <taxon>Lymnaeoidea</taxon>
        <taxon>Lymnaeidae</taxon>
        <taxon>Lymnaea</taxon>
    </lineage>
</organism>
<reference evidence="1 2" key="1">
    <citation type="submission" date="2024-04" db="EMBL/GenBank/DDBJ databases">
        <authorList>
            <consortium name="Genoscope - CEA"/>
            <person name="William W."/>
        </authorList>
    </citation>
    <scope>NUCLEOTIDE SEQUENCE [LARGE SCALE GENOMIC DNA]</scope>
</reference>
<comment type="caution">
    <text evidence="1">The sequence shown here is derived from an EMBL/GenBank/DDBJ whole genome shotgun (WGS) entry which is preliminary data.</text>
</comment>
<proteinExistence type="predicted"/>
<feature type="non-terminal residue" evidence="1">
    <location>
        <position position="114"/>
    </location>
</feature>